<dbReference type="GO" id="GO:0004758">
    <property type="term" value="F:serine C-palmitoyltransferase activity"/>
    <property type="evidence" value="ECO:0007669"/>
    <property type="project" value="TreeGrafter"/>
</dbReference>
<dbReference type="Gene3D" id="3.40.640.10">
    <property type="entry name" value="Type I PLP-dependent aspartate aminotransferase-like (Major domain)"/>
    <property type="match status" value="1"/>
</dbReference>
<dbReference type="GO" id="GO:0046512">
    <property type="term" value="P:sphingosine biosynthetic process"/>
    <property type="evidence" value="ECO:0007669"/>
    <property type="project" value="TreeGrafter"/>
</dbReference>
<evidence type="ECO:0000256" key="2">
    <source>
        <dbReference type="ARBA" id="ARBA00004760"/>
    </source>
</evidence>
<keyword evidence="11" id="KW-1133">Transmembrane helix</keyword>
<dbReference type="InterPro" id="IPR050087">
    <property type="entry name" value="AON_synthase_class-II"/>
</dbReference>
<evidence type="ECO:0000256" key="3">
    <source>
        <dbReference type="ARBA" id="ARBA00004991"/>
    </source>
</evidence>
<comment type="caution">
    <text evidence="13">The sequence shown here is derived from an EMBL/GenBank/DDBJ whole genome shotgun (WGS) entry which is preliminary data.</text>
</comment>
<feature type="transmembrane region" description="Helical" evidence="11">
    <location>
        <begin position="578"/>
        <end position="596"/>
    </location>
</feature>
<evidence type="ECO:0000256" key="5">
    <source>
        <dbReference type="ARBA" id="ARBA00013220"/>
    </source>
</evidence>
<evidence type="ECO:0000256" key="4">
    <source>
        <dbReference type="ARBA" id="ARBA00008392"/>
    </source>
</evidence>
<dbReference type="InterPro" id="IPR015422">
    <property type="entry name" value="PyrdxlP-dep_Trfase_small"/>
</dbReference>
<dbReference type="GO" id="GO:0030170">
    <property type="term" value="F:pyridoxal phosphate binding"/>
    <property type="evidence" value="ECO:0007669"/>
    <property type="project" value="InterPro"/>
</dbReference>
<evidence type="ECO:0000256" key="8">
    <source>
        <dbReference type="ARBA" id="ARBA00022919"/>
    </source>
</evidence>
<keyword evidence="11" id="KW-0812">Transmembrane</keyword>
<dbReference type="GO" id="GO:0016020">
    <property type="term" value="C:membrane"/>
    <property type="evidence" value="ECO:0007669"/>
    <property type="project" value="GOC"/>
</dbReference>
<dbReference type="GO" id="GO:0046513">
    <property type="term" value="P:ceramide biosynthetic process"/>
    <property type="evidence" value="ECO:0007669"/>
    <property type="project" value="TreeGrafter"/>
</dbReference>
<evidence type="ECO:0000259" key="12">
    <source>
        <dbReference type="Pfam" id="PF00155"/>
    </source>
</evidence>
<dbReference type="EMBL" id="JABELV010000002">
    <property type="protein sequence ID" value="KAG7579941.1"/>
    <property type="molecule type" value="Genomic_DNA"/>
</dbReference>
<dbReference type="PANTHER" id="PTHR13693:SF2">
    <property type="entry name" value="SERINE PALMITOYLTRANSFERASE 1"/>
    <property type="match status" value="1"/>
</dbReference>
<dbReference type="Gene3D" id="3.90.1150.10">
    <property type="entry name" value="Aspartate Aminotransferase, domain 1"/>
    <property type="match status" value="1"/>
</dbReference>
<keyword evidence="8" id="KW-0746">Sphingolipid metabolism</keyword>
<feature type="transmembrane region" description="Helical" evidence="11">
    <location>
        <begin position="622"/>
        <end position="641"/>
    </location>
</feature>
<dbReference type="GO" id="GO:0005783">
    <property type="term" value="C:endoplasmic reticulum"/>
    <property type="evidence" value="ECO:0007669"/>
    <property type="project" value="TreeGrafter"/>
</dbReference>
<evidence type="ECO:0000256" key="6">
    <source>
        <dbReference type="ARBA" id="ARBA00022679"/>
    </source>
</evidence>
<keyword evidence="11" id="KW-0472">Membrane</keyword>
<dbReference type="Proteomes" id="UP000812966">
    <property type="component" value="Unassembled WGS sequence"/>
</dbReference>
<comment type="pathway">
    <text evidence="3">Sphingolipid metabolism.</text>
</comment>
<proteinExistence type="inferred from homology"/>
<dbReference type="InterPro" id="IPR015424">
    <property type="entry name" value="PyrdxlP-dep_Trfase"/>
</dbReference>
<comment type="cofactor">
    <cofactor evidence="1">
        <name>pyridoxal 5'-phosphate</name>
        <dbReference type="ChEBI" id="CHEBI:597326"/>
    </cofactor>
</comment>
<comment type="similarity">
    <text evidence="4">Belongs to the class-II pyridoxal-phosphate-dependent aminotransferase family.</text>
</comment>
<comment type="pathway">
    <text evidence="2">Lipid metabolism; sphingolipid metabolism.</text>
</comment>
<dbReference type="InterPro" id="IPR015421">
    <property type="entry name" value="PyrdxlP-dep_Trfase_major"/>
</dbReference>
<dbReference type="InterPro" id="IPR004839">
    <property type="entry name" value="Aminotransferase_I/II_large"/>
</dbReference>
<dbReference type="EC" id="2.3.1.50" evidence="5"/>
<evidence type="ECO:0000256" key="9">
    <source>
        <dbReference type="ARBA" id="ARBA00023098"/>
    </source>
</evidence>
<name>A0A8K0NR41_9TREE</name>
<reference evidence="13" key="1">
    <citation type="submission" date="2020-04" db="EMBL/GenBank/DDBJ databases">
        <title>Analysis of mating type loci in Filobasidium floriforme.</title>
        <authorList>
            <person name="Nowrousian M."/>
        </authorList>
    </citation>
    <scope>NUCLEOTIDE SEQUENCE</scope>
    <source>
        <strain evidence="13">CBS 6242</strain>
    </source>
</reference>
<evidence type="ECO:0000313" key="14">
    <source>
        <dbReference type="Proteomes" id="UP000812966"/>
    </source>
</evidence>
<feature type="domain" description="Aminotransferase class I/classII large" evidence="12">
    <location>
        <begin position="175"/>
        <end position="499"/>
    </location>
</feature>
<organism evidence="13 14">
    <name type="scientific">Filobasidium floriforme</name>
    <dbReference type="NCBI Taxonomy" id="5210"/>
    <lineage>
        <taxon>Eukaryota</taxon>
        <taxon>Fungi</taxon>
        <taxon>Dikarya</taxon>
        <taxon>Basidiomycota</taxon>
        <taxon>Agaricomycotina</taxon>
        <taxon>Tremellomycetes</taxon>
        <taxon>Filobasidiales</taxon>
        <taxon>Filobasidiaceae</taxon>
        <taxon>Filobasidium</taxon>
    </lineage>
</organism>
<keyword evidence="14" id="KW-1185">Reference proteome</keyword>
<evidence type="ECO:0000256" key="11">
    <source>
        <dbReference type="SAM" id="Phobius"/>
    </source>
</evidence>
<evidence type="ECO:0000256" key="10">
    <source>
        <dbReference type="ARBA" id="ARBA00023315"/>
    </source>
</evidence>
<evidence type="ECO:0000256" key="7">
    <source>
        <dbReference type="ARBA" id="ARBA00022898"/>
    </source>
</evidence>
<evidence type="ECO:0000313" key="13">
    <source>
        <dbReference type="EMBL" id="KAG7579941.1"/>
    </source>
</evidence>
<keyword evidence="6" id="KW-0808">Transferase</keyword>
<sequence length="643" mass="70915">MNTTTTADPSPVLPLIGVLTSTLVKVQNGFHSIPGSPILIRYIKSSYQNDPYRSLLELFLVVFALRTIFSRRTRGEGQSRNFVELTEKEIDELVDDWQPMPLVDGPTTKFEHTILPSLPVISGPASHKPKLAATGKTVLNLASPNWVGLLEDERIKEVAIGTLRGYGLSPCGPPGFYGTLDVHTQLENDIARFLGIDSVIVYSQSFSTITSVIPAFAKRGDVVVADKSVNFAIQKGLQISRCTVKWYEHNDMADLERQLKAVEKEAKRKGGPLKRRFIVSEGVFENNGAMIDLAKVVELKKKYKFRLILDESYSFGMVGKHGKGVTEVFGVPATEIDLLVGSMAVGLNAGGGFCAGMEHVTHHQRINGAAFVFSAAMPGLLATTASAAINIMQTSPQIYSQLAENIRTFRQGLAKLEGVTIYIPSNHQSALIHVYMLSPPESIELEERLLQDVVDDALGQGVLICRAARLRGQEVFEPAPSLKIMISAAFTKKETEKMANTVRNSLTKVLGSKSSVKVRKLRRISANASLLCKQRSDDDRLWQERMFSNTRPDSGSAYCSIPLAPGPLLRDFRLVHDLCFCYLLTIIILSVCLLSSPGQPSLSAADTCCTHDDPVIHFRRSIMVFSWLALFRLLFPFIFSIQL</sequence>
<evidence type="ECO:0000256" key="1">
    <source>
        <dbReference type="ARBA" id="ARBA00001933"/>
    </source>
</evidence>
<accession>A0A8K0NR41</accession>
<dbReference type="SUPFAM" id="SSF53383">
    <property type="entry name" value="PLP-dependent transferases"/>
    <property type="match status" value="1"/>
</dbReference>
<keyword evidence="9" id="KW-0443">Lipid metabolism</keyword>
<dbReference type="Pfam" id="PF00155">
    <property type="entry name" value="Aminotran_1_2"/>
    <property type="match status" value="1"/>
</dbReference>
<dbReference type="PANTHER" id="PTHR13693">
    <property type="entry name" value="CLASS II AMINOTRANSFERASE/8-AMINO-7-OXONONANOATE SYNTHASE"/>
    <property type="match status" value="1"/>
</dbReference>
<keyword evidence="7" id="KW-0663">Pyridoxal phosphate</keyword>
<gene>
    <name evidence="13" type="ORF">FFLO_00149</name>
</gene>
<keyword evidence="10" id="KW-0012">Acyltransferase</keyword>
<dbReference type="AlphaFoldDB" id="A0A8K0NR41"/>
<protein>
    <recommendedName>
        <fullName evidence="5">serine C-palmitoyltransferase</fullName>
        <ecNumber evidence="5">2.3.1.50</ecNumber>
    </recommendedName>
</protein>